<sequence>MATVAETTAGTGYTQGADAAIGFTAAGRWVLRLGVQVPAAGPSCPPGRGLAAAPPRLGGFTCRAVVLTAPLSRTPRVAR</sequence>
<dbReference type="Proteomes" id="UP001596074">
    <property type="component" value="Unassembled WGS sequence"/>
</dbReference>
<keyword evidence="2" id="KW-1185">Reference proteome</keyword>
<comment type="caution">
    <text evidence="1">The sequence shown here is derived from an EMBL/GenBank/DDBJ whole genome shotgun (WGS) entry which is preliminary data.</text>
</comment>
<proteinExistence type="predicted"/>
<evidence type="ECO:0000313" key="1">
    <source>
        <dbReference type="EMBL" id="MFC5750656.1"/>
    </source>
</evidence>
<gene>
    <name evidence="1" type="ORF">ACFPZN_33970</name>
</gene>
<dbReference type="RefSeq" id="WP_378286410.1">
    <property type="nucleotide sequence ID" value="NZ_JBHSON010000056.1"/>
</dbReference>
<dbReference type="EMBL" id="JBHSON010000056">
    <property type="protein sequence ID" value="MFC5750656.1"/>
    <property type="molecule type" value="Genomic_DNA"/>
</dbReference>
<protein>
    <submittedName>
        <fullName evidence="1">Uncharacterized protein</fullName>
    </submittedName>
</protein>
<evidence type="ECO:0000313" key="2">
    <source>
        <dbReference type="Proteomes" id="UP001596074"/>
    </source>
</evidence>
<reference evidence="2" key="1">
    <citation type="journal article" date="2019" name="Int. J. Syst. Evol. Microbiol.">
        <title>The Global Catalogue of Microorganisms (GCM) 10K type strain sequencing project: providing services to taxonomists for standard genome sequencing and annotation.</title>
        <authorList>
            <consortium name="The Broad Institute Genomics Platform"/>
            <consortium name="The Broad Institute Genome Sequencing Center for Infectious Disease"/>
            <person name="Wu L."/>
            <person name="Ma J."/>
        </authorList>
    </citation>
    <scope>NUCLEOTIDE SEQUENCE [LARGE SCALE GENOMIC DNA]</scope>
    <source>
        <strain evidence="2">KCTC 42087</strain>
    </source>
</reference>
<accession>A0ABW1A682</accession>
<name>A0ABW1A682_9ACTN</name>
<organism evidence="1 2">
    <name type="scientific">Actinomadura rugatobispora</name>
    <dbReference type="NCBI Taxonomy" id="1994"/>
    <lineage>
        <taxon>Bacteria</taxon>
        <taxon>Bacillati</taxon>
        <taxon>Actinomycetota</taxon>
        <taxon>Actinomycetes</taxon>
        <taxon>Streptosporangiales</taxon>
        <taxon>Thermomonosporaceae</taxon>
        <taxon>Actinomadura</taxon>
    </lineage>
</organism>